<comment type="caution">
    <text evidence="6">The sequence shown here is derived from an EMBL/GenBank/DDBJ whole genome shotgun (WGS) entry which is preliminary data.</text>
</comment>
<dbReference type="SMART" id="SM00421">
    <property type="entry name" value="HTH_LUXR"/>
    <property type="match status" value="1"/>
</dbReference>
<sequence length="111" mass="12264">MTGRQAEETRGSEIAKHMSRGKAVSHEEVNSRSGSANMDAASERVLELTRREREVLLMLADGMPDKELARELGIASRTVRAHLANITRKLGVESRLQAALVGDRQREVLLS</sequence>
<dbReference type="Gene3D" id="1.10.10.10">
    <property type="entry name" value="Winged helix-like DNA-binding domain superfamily/Winged helix DNA-binding domain"/>
    <property type="match status" value="1"/>
</dbReference>
<keyword evidence="2" id="KW-0238">DNA-binding</keyword>
<keyword evidence="1" id="KW-0805">Transcription regulation</keyword>
<dbReference type="Proteomes" id="UP001552521">
    <property type="component" value="Unassembled WGS sequence"/>
</dbReference>
<feature type="region of interest" description="Disordered" evidence="4">
    <location>
        <begin position="1"/>
        <end position="41"/>
    </location>
</feature>
<dbReference type="InterPro" id="IPR016032">
    <property type="entry name" value="Sig_transdc_resp-reg_C-effctor"/>
</dbReference>
<accession>A0ABV3I2W4</accession>
<name>A0ABV3I2W4_9ACTN</name>
<evidence type="ECO:0000256" key="1">
    <source>
        <dbReference type="ARBA" id="ARBA00023015"/>
    </source>
</evidence>
<gene>
    <name evidence="6" type="ORF">AB0K36_29540</name>
</gene>
<dbReference type="RefSeq" id="WP_364600150.1">
    <property type="nucleotide sequence ID" value="NZ_JBFAQK010000063.1"/>
</dbReference>
<evidence type="ECO:0000256" key="4">
    <source>
        <dbReference type="SAM" id="MobiDB-lite"/>
    </source>
</evidence>
<dbReference type="PRINTS" id="PR00038">
    <property type="entry name" value="HTHLUXR"/>
</dbReference>
<dbReference type="Pfam" id="PF00196">
    <property type="entry name" value="GerE"/>
    <property type="match status" value="1"/>
</dbReference>
<evidence type="ECO:0000256" key="3">
    <source>
        <dbReference type="ARBA" id="ARBA00023163"/>
    </source>
</evidence>
<evidence type="ECO:0000259" key="5">
    <source>
        <dbReference type="PROSITE" id="PS50043"/>
    </source>
</evidence>
<reference evidence="6 7" key="1">
    <citation type="submission" date="2024-06" db="EMBL/GenBank/DDBJ databases">
        <title>The Natural Products Discovery Center: Release of the First 8490 Sequenced Strains for Exploring Actinobacteria Biosynthetic Diversity.</title>
        <authorList>
            <person name="Kalkreuter E."/>
            <person name="Kautsar S.A."/>
            <person name="Yang D."/>
            <person name="Bader C.D."/>
            <person name="Teijaro C.N."/>
            <person name="Fluegel L."/>
            <person name="Davis C.M."/>
            <person name="Simpson J.R."/>
            <person name="Lauterbach L."/>
            <person name="Steele A.D."/>
            <person name="Gui C."/>
            <person name="Meng S."/>
            <person name="Li G."/>
            <person name="Viehrig K."/>
            <person name="Ye F."/>
            <person name="Su P."/>
            <person name="Kiefer A.F."/>
            <person name="Nichols A."/>
            <person name="Cepeda A.J."/>
            <person name="Yan W."/>
            <person name="Fan B."/>
            <person name="Jiang Y."/>
            <person name="Adhikari A."/>
            <person name="Zheng C.-J."/>
            <person name="Schuster L."/>
            <person name="Cowan T.M."/>
            <person name="Smanski M.J."/>
            <person name="Chevrette M.G."/>
            <person name="De Carvalho L.P.S."/>
            <person name="Shen B."/>
        </authorList>
    </citation>
    <scope>NUCLEOTIDE SEQUENCE [LARGE SCALE GENOMIC DNA]</scope>
    <source>
        <strain evidence="6 7">NPDC049344</strain>
    </source>
</reference>
<feature type="compositionally biased region" description="Basic and acidic residues" evidence="4">
    <location>
        <begin position="1"/>
        <end position="16"/>
    </location>
</feature>
<dbReference type="InterPro" id="IPR000792">
    <property type="entry name" value="Tscrpt_reg_LuxR_C"/>
</dbReference>
<keyword evidence="3" id="KW-0804">Transcription</keyword>
<evidence type="ECO:0000313" key="7">
    <source>
        <dbReference type="Proteomes" id="UP001552521"/>
    </source>
</evidence>
<dbReference type="CDD" id="cd06170">
    <property type="entry name" value="LuxR_C_like"/>
    <property type="match status" value="1"/>
</dbReference>
<dbReference type="InterPro" id="IPR036388">
    <property type="entry name" value="WH-like_DNA-bd_sf"/>
</dbReference>
<dbReference type="PANTHER" id="PTHR44688">
    <property type="entry name" value="DNA-BINDING TRANSCRIPTIONAL ACTIVATOR DEVR_DOSR"/>
    <property type="match status" value="1"/>
</dbReference>
<dbReference type="EMBL" id="JBFAQK010000063">
    <property type="protein sequence ID" value="MEV4684907.1"/>
    <property type="molecule type" value="Genomic_DNA"/>
</dbReference>
<dbReference type="PANTHER" id="PTHR44688:SF16">
    <property type="entry name" value="DNA-BINDING TRANSCRIPTIONAL ACTIVATOR DEVR_DOSR"/>
    <property type="match status" value="1"/>
</dbReference>
<organism evidence="6 7">
    <name type="scientific">Streptomyces kurssanovii</name>
    <dbReference type="NCBI Taxonomy" id="67312"/>
    <lineage>
        <taxon>Bacteria</taxon>
        <taxon>Bacillati</taxon>
        <taxon>Actinomycetota</taxon>
        <taxon>Actinomycetes</taxon>
        <taxon>Kitasatosporales</taxon>
        <taxon>Streptomycetaceae</taxon>
        <taxon>Streptomyces</taxon>
    </lineage>
</organism>
<proteinExistence type="predicted"/>
<dbReference type="PROSITE" id="PS50043">
    <property type="entry name" value="HTH_LUXR_2"/>
    <property type="match status" value="1"/>
</dbReference>
<protein>
    <submittedName>
        <fullName evidence="6">Helix-turn-helix transcriptional regulator</fullName>
    </submittedName>
</protein>
<feature type="domain" description="HTH luxR-type" evidence="5">
    <location>
        <begin position="41"/>
        <end position="106"/>
    </location>
</feature>
<evidence type="ECO:0000256" key="2">
    <source>
        <dbReference type="ARBA" id="ARBA00023125"/>
    </source>
</evidence>
<keyword evidence="7" id="KW-1185">Reference proteome</keyword>
<evidence type="ECO:0000313" key="6">
    <source>
        <dbReference type="EMBL" id="MEV4684907.1"/>
    </source>
</evidence>
<dbReference type="SUPFAM" id="SSF46894">
    <property type="entry name" value="C-terminal effector domain of the bipartite response regulators"/>
    <property type="match status" value="1"/>
</dbReference>